<dbReference type="OrthoDB" id="125610at2759"/>
<gene>
    <name evidence="1" type="ORF">Pfra01_000835200</name>
</gene>
<keyword evidence="2" id="KW-1185">Reference proteome</keyword>
<sequence>MGGAARKMASRWLYMGNALRWILQHHIRLAEPFDQSVSEAAQIVAPSVIPATLARIPPREFVSDFLDTRRSHLPKFWDLAQIEAVESANRELCEANMLNDSVKAVLERRKL</sequence>
<evidence type="ECO:0000313" key="2">
    <source>
        <dbReference type="Proteomes" id="UP001165121"/>
    </source>
</evidence>
<proteinExistence type="predicted"/>
<evidence type="ECO:0000313" key="1">
    <source>
        <dbReference type="EMBL" id="GMF33551.1"/>
    </source>
</evidence>
<organism evidence="1 2">
    <name type="scientific">Phytophthora fragariaefolia</name>
    <dbReference type="NCBI Taxonomy" id="1490495"/>
    <lineage>
        <taxon>Eukaryota</taxon>
        <taxon>Sar</taxon>
        <taxon>Stramenopiles</taxon>
        <taxon>Oomycota</taxon>
        <taxon>Peronosporomycetes</taxon>
        <taxon>Peronosporales</taxon>
        <taxon>Peronosporaceae</taxon>
        <taxon>Phytophthora</taxon>
    </lineage>
</organism>
<dbReference type="Proteomes" id="UP001165121">
    <property type="component" value="Unassembled WGS sequence"/>
</dbReference>
<protein>
    <submittedName>
        <fullName evidence="1">Unnamed protein product</fullName>
    </submittedName>
</protein>
<comment type="caution">
    <text evidence="1">The sequence shown here is derived from an EMBL/GenBank/DDBJ whole genome shotgun (WGS) entry which is preliminary data.</text>
</comment>
<reference evidence="1" key="1">
    <citation type="submission" date="2023-04" db="EMBL/GenBank/DDBJ databases">
        <title>Phytophthora fragariaefolia NBRC 109709.</title>
        <authorList>
            <person name="Ichikawa N."/>
            <person name="Sato H."/>
            <person name="Tonouchi N."/>
        </authorList>
    </citation>
    <scope>NUCLEOTIDE SEQUENCE</scope>
    <source>
        <strain evidence="1">NBRC 109709</strain>
    </source>
</reference>
<name>A0A9W7CI34_9STRA</name>
<dbReference type="AlphaFoldDB" id="A0A9W7CI34"/>
<dbReference type="EMBL" id="BSXT01000747">
    <property type="protein sequence ID" value="GMF33551.1"/>
    <property type="molecule type" value="Genomic_DNA"/>
</dbReference>
<accession>A0A9W7CI34</accession>